<dbReference type="RefSeq" id="WP_052217756.1">
    <property type="nucleotide sequence ID" value="NZ_LGTE01000009.1"/>
</dbReference>
<organism evidence="3 4">
    <name type="scientific">Thermincola ferriacetica</name>
    <dbReference type="NCBI Taxonomy" id="281456"/>
    <lineage>
        <taxon>Bacteria</taxon>
        <taxon>Bacillati</taxon>
        <taxon>Bacillota</taxon>
        <taxon>Clostridia</taxon>
        <taxon>Eubacteriales</taxon>
        <taxon>Thermincolaceae</taxon>
        <taxon>Thermincola</taxon>
    </lineage>
</organism>
<dbReference type="InterPro" id="IPR020904">
    <property type="entry name" value="Sc_DH/Rdtase_CS"/>
</dbReference>
<comment type="caution">
    <text evidence="3">The sequence shown here is derived from an EMBL/GenBank/DDBJ whole genome shotgun (WGS) entry which is preliminary data.</text>
</comment>
<keyword evidence="4" id="KW-1185">Reference proteome</keyword>
<dbReference type="PRINTS" id="PR00080">
    <property type="entry name" value="SDRFAMILY"/>
</dbReference>
<dbReference type="AlphaFoldDB" id="A0A0L6W2X9"/>
<dbReference type="GO" id="GO:0016616">
    <property type="term" value="F:oxidoreductase activity, acting on the CH-OH group of donors, NAD or NADP as acceptor"/>
    <property type="evidence" value="ECO:0007669"/>
    <property type="project" value="TreeGrafter"/>
</dbReference>
<dbReference type="InterPro" id="IPR002347">
    <property type="entry name" value="SDR_fam"/>
</dbReference>
<accession>A0A0L6W2X9</accession>
<reference evidence="4" key="1">
    <citation type="submission" date="2015-07" db="EMBL/GenBank/DDBJ databases">
        <title>Complete Genome of Thermincola ferriacetica strain Z-0001T.</title>
        <authorList>
            <person name="Lusk B."/>
            <person name="Badalamenti J.P."/>
            <person name="Parameswaran P."/>
            <person name="Bond D.R."/>
            <person name="Torres C.I."/>
        </authorList>
    </citation>
    <scope>NUCLEOTIDE SEQUENCE [LARGE SCALE GENOMIC DNA]</scope>
    <source>
        <strain evidence="4">Z-0001</strain>
    </source>
</reference>
<dbReference type="NCBIfam" id="NF005559">
    <property type="entry name" value="PRK07231.1"/>
    <property type="match status" value="1"/>
</dbReference>
<dbReference type="PROSITE" id="PS00061">
    <property type="entry name" value="ADH_SHORT"/>
    <property type="match status" value="1"/>
</dbReference>
<dbReference type="Pfam" id="PF13561">
    <property type="entry name" value="adh_short_C2"/>
    <property type="match status" value="1"/>
</dbReference>
<name>A0A0L6W2X9_9FIRM</name>
<evidence type="ECO:0000313" key="3">
    <source>
        <dbReference type="EMBL" id="KNZ69753.1"/>
    </source>
</evidence>
<dbReference type="Proteomes" id="UP000037175">
    <property type="component" value="Unassembled WGS sequence"/>
</dbReference>
<proteinExistence type="inferred from homology"/>
<dbReference type="FunFam" id="3.40.50.720:FF:000084">
    <property type="entry name" value="Short-chain dehydrogenase reductase"/>
    <property type="match status" value="1"/>
</dbReference>
<dbReference type="InterPro" id="IPR036291">
    <property type="entry name" value="NAD(P)-bd_dom_sf"/>
</dbReference>
<dbReference type="Gene3D" id="3.40.50.720">
    <property type="entry name" value="NAD(P)-binding Rossmann-like Domain"/>
    <property type="match status" value="1"/>
</dbReference>
<evidence type="ECO:0000256" key="1">
    <source>
        <dbReference type="ARBA" id="ARBA00006484"/>
    </source>
</evidence>
<dbReference type="PATRIC" id="fig|281456.6.peg.1677"/>
<dbReference type="PRINTS" id="PR00081">
    <property type="entry name" value="GDHRDH"/>
</dbReference>
<protein>
    <submittedName>
        <fullName evidence="3">Short-chain dehydrogenase/reductase SDR</fullName>
    </submittedName>
</protein>
<evidence type="ECO:0000313" key="4">
    <source>
        <dbReference type="Proteomes" id="UP000037175"/>
    </source>
</evidence>
<dbReference type="PANTHER" id="PTHR42760">
    <property type="entry name" value="SHORT-CHAIN DEHYDROGENASES/REDUCTASES FAMILY MEMBER"/>
    <property type="match status" value="1"/>
</dbReference>
<comment type="similarity">
    <text evidence="1">Belongs to the short-chain dehydrogenases/reductases (SDR) family.</text>
</comment>
<gene>
    <name evidence="3" type="ORF">Tfer_1571</name>
</gene>
<evidence type="ECO:0000256" key="2">
    <source>
        <dbReference type="ARBA" id="ARBA00023002"/>
    </source>
</evidence>
<dbReference type="GO" id="GO:0008206">
    <property type="term" value="P:bile acid metabolic process"/>
    <property type="evidence" value="ECO:0007669"/>
    <property type="project" value="UniProtKB-ARBA"/>
</dbReference>
<dbReference type="EMBL" id="LGTE01000009">
    <property type="protein sequence ID" value="KNZ69753.1"/>
    <property type="molecule type" value="Genomic_DNA"/>
</dbReference>
<dbReference type="SUPFAM" id="SSF51735">
    <property type="entry name" value="NAD(P)-binding Rossmann-fold domains"/>
    <property type="match status" value="1"/>
</dbReference>
<sequence length="248" mass="26867">MSFTGKVVIVTGAGSGIGRAVARMYAEHNARVIIAERNPETGKETEQVIKKAGGQAIFYQTDVSRPDDILALMKFAEETYGRIEILINNAGVSRWKSPYEITVAEWDEIININLRGVFLCAREAAKVMRKHGGGAIVNIASTRAIMSEPDSEAYAASKGGIVALTHALAVSLGRDKIRVNAVSPGWIELGDYALLREIDHLQHPAGRVGKPEDIARACLFLTAEGNDFITGANLVIDGGMTRKMIYEP</sequence>
<keyword evidence="2" id="KW-0560">Oxidoreductase</keyword>